<sequence>MFFVILDRTGRSFVKWLLWQCFLDSFVFFVVKRRDIMLLFHWYAICYIHLMGAFESEVTKG</sequence>
<dbReference type="AlphaFoldDB" id="A0A2K0XJ46"/>
<protein>
    <submittedName>
        <fullName evidence="1">Uncharacterized protein</fullName>
    </submittedName>
</protein>
<proteinExistence type="predicted"/>
<reference evidence="1 2" key="1">
    <citation type="submission" date="2017-03" db="EMBL/GenBank/DDBJ databases">
        <authorList>
            <person name="Afonso C.L."/>
            <person name="Miller P.J."/>
            <person name="Scott M.A."/>
            <person name="Spackman E."/>
            <person name="Goraichik I."/>
            <person name="Dimitrov K.M."/>
            <person name="Suarez D.L."/>
            <person name="Swayne D.E."/>
        </authorList>
    </citation>
    <scope>NUCLEOTIDE SEQUENCE [LARGE SCALE GENOMIC DNA]</scope>
    <source>
        <strain evidence="1 2">DNF00076</strain>
    </source>
</reference>
<name>A0A2K0XJ46_9BACT</name>
<dbReference type="Proteomes" id="UP000236634">
    <property type="component" value="Unassembled WGS sequence"/>
</dbReference>
<evidence type="ECO:0000313" key="2">
    <source>
        <dbReference type="Proteomes" id="UP000236634"/>
    </source>
</evidence>
<organism evidence="1 2">
    <name type="scientific">Hoylesella timonensis</name>
    <dbReference type="NCBI Taxonomy" id="386414"/>
    <lineage>
        <taxon>Bacteria</taxon>
        <taxon>Pseudomonadati</taxon>
        <taxon>Bacteroidota</taxon>
        <taxon>Bacteroidia</taxon>
        <taxon>Bacteroidales</taxon>
        <taxon>Prevotellaceae</taxon>
        <taxon>Hoylesella</taxon>
    </lineage>
</organism>
<dbReference type="EMBL" id="NBAX01000005">
    <property type="protein sequence ID" value="PNP94562.1"/>
    <property type="molecule type" value="Genomic_DNA"/>
</dbReference>
<accession>A0A2K0XJ46</accession>
<gene>
    <name evidence="1" type="ORF">BFS16_06620</name>
</gene>
<evidence type="ECO:0000313" key="1">
    <source>
        <dbReference type="EMBL" id="PNP94562.1"/>
    </source>
</evidence>
<comment type="caution">
    <text evidence="1">The sequence shown here is derived from an EMBL/GenBank/DDBJ whole genome shotgun (WGS) entry which is preliminary data.</text>
</comment>